<organism evidence="2 3">
    <name type="scientific">Shinella sedimenti</name>
    <dbReference type="NCBI Taxonomy" id="2919913"/>
    <lineage>
        <taxon>Bacteria</taxon>
        <taxon>Pseudomonadati</taxon>
        <taxon>Pseudomonadota</taxon>
        <taxon>Alphaproteobacteria</taxon>
        <taxon>Hyphomicrobiales</taxon>
        <taxon>Rhizobiaceae</taxon>
        <taxon>Shinella</taxon>
    </lineage>
</organism>
<dbReference type="Proteomes" id="UP001201844">
    <property type="component" value="Unassembled WGS sequence"/>
</dbReference>
<feature type="transmembrane region" description="Helical" evidence="1">
    <location>
        <begin position="88"/>
        <end position="109"/>
    </location>
</feature>
<sequence length="174" mass="19062">MTGWNDTGPDHPLPPVFPSLALCLGGALCWGVAMAMCAYISLLTHDRLPSFHLRQLLVIYFAGGTVAWPILLPMARFLSRRRGIEARFAAHFALLSVGTVAITALAFALDYRLFYAQWHEPFGTVVWAFQFAFTTAGAVYQFLVIGLGLYLPVGLPVLAGASLWLARSMSPSMR</sequence>
<evidence type="ECO:0000313" key="2">
    <source>
        <dbReference type="EMBL" id="MCJ8148888.1"/>
    </source>
</evidence>
<keyword evidence="1" id="KW-0812">Transmembrane</keyword>
<gene>
    <name evidence="2" type="ORF">MKI86_07035</name>
</gene>
<proteinExistence type="predicted"/>
<keyword evidence="3" id="KW-1185">Reference proteome</keyword>
<comment type="caution">
    <text evidence="2">The sequence shown here is derived from an EMBL/GenBank/DDBJ whole genome shotgun (WGS) entry which is preliminary data.</text>
</comment>
<keyword evidence="1" id="KW-0472">Membrane</keyword>
<keyword evidence="1" id="KW-1133">Transmembrane helix</keyword>
<feature type="transmembrane region" description="Helical" evidence="1">
    <location>
        <begin position="149"/>
        <end position="166"/>
    </location>
</feature>
<accession>A0ABT0CJW8</accession>
<dbReference type="EMBL" id="JAKVIN010000002">
    <property type="protein sequence ID" value="MCJ8148888.1"/>
    <property type="molecule type" value="Genomic_DNA"/>
</dbReference>
<protein>
    <submittedName>
        <fullName evidence="2">Uncharacterized protein</fullName>
    </submittedName>
</protein>
<name>A0ABT0CJW8_9HYPH</name>
<evidence type="ECO:0000256" key="1">
    <source>
        <dbReference type="SAM" id="Phobius"/>
    </source>
</evidence>
<feature type="transmembrane region" description="Helical" evidence="1">
    <location>
        <begin position="16"/>
        <end position="44"/>
    </location>
</feature>
<evidence type="ECO:0000313" key="3">
    <source>
        <dbReference type="Proteomes" id="UP001201844"/>
    </source>
</evidence>
<feature type="transmembrane region" description="Helical" evidence="1">
    <location>
        <begin position="56"/>
        <end position="76"/>
    </location>
</feature>
<reference evidence="2 3" key="1">
    <citation type="submission" date="2022-02" db="EMBL/GenBank/DDBJ databases">
        <title>Shinella B3.7 sp. nov., isolated from Sediment (Zhairuo Island).</title>
        <authorList>
            <person name="Chen G."/>
        </authorList>
    </citation>
    <scope>NUCLEOTIDE SEQUENCE [LARGE SCALE GENOMIC DNA]</scope>
    <source>
        <strain evidence="2 3">B3.7</strain>
    </source>
</reference>